<reference evidence="1" key="1">
    <citation type="journal article" date="2014" name="Int. J. Syst. Evol. Microbiol.">
        <title>Complete genome sequence of Corynebacterium casei LMG S-19264T (=DSM 44701T), isolated from a smear-ripened cheese.</title>
        <authorList>
            <consortium name="US DOE Joint Genome Institute (JGI-PGF)"/>
            <person name="Walter F."/>
            <person name="Albersmeier A."/>
            <person name="Kalinowski J."/>
            <person name="Ruckert C."/>
        </authorList>
    </citation>
    <scope>NUCLEOTIDE SEQUENCE</scope>
    <source>
        <strain evidence="1">CGMCC 1.15763</strain>
    </source>
</reference>
<dbReference type="EMBL" id="BMJW01000001">
    <property type="protein sequence ID" value="GGG88570.1"/>
    <property type="molecule type" value="Genomic_DNA"/>
</dbReference>
<protein>
    <submittedName>
        <fullName evidence="1">Uncharacterized protein</fullName>
    </submittedName>
</protein>
<reference evidence="1" key="2">
    <citation type="submission" date="2020-09" db="EMBL/GenBank/DDBJ databases">
        <authorList>
            <person name="Sun Q."/>
            <person name="Zhou Y."/>
        </authorList>
    </citation>
    <scope>NUCLEOTIDE SEQUENCE</scope>
    <source>
        <strain evidence="1">CGMCC 1.15763</strain>
    </source>
</reference>
<sequence length="116" mass="13490">MANYPETEQTYQALINLRAVNSFVSFKMIFEEVQQIRRSRNLKPNPSNLIGRVRRSLINNEETFKVNSSEQSNKLSIAKQFPNYAVKPKRTIPVNEKRLAISTKDIEENSFCLIQK</sequence>
<evidence type="ECO:0000313" key="2">
    <source>
        <dbReference type="Proteomes" id="UP000633278"/>
    </source>
</evidence>
<keyword evidence="2" id="KW-1185">Reference proteome</keyword>
<name>A0A917MAZ3_9FLAO</name>
<comment type="caution">
    <text evidence="1">The sequence shown here is derived from an EMBL/GenBank/DDBJ whole genome shotgun (WGS) entry which is preliminary data.</text>
</comment>
<evidence type="ECO:0000313" key="1">
    <source>
        <dbReference type="EMBL" id="GGG88570.1"/>
    </source>
</evidence>
<dbReference type="Proteomes" id="UP000633278">
    <property type="component" value="Unassembled WGS sequence"/>
</dbReference>
<proteinExistence type="predicted"/>
<dbReference type="RefSeq" id="WP_188597318.1">
    <property type="nucleotide sequence ID" value="NZ_BMJW01000001.1"/>
</dbReference>
<accession>A0A917MAZ3</accession>
<gene>
    <name evidence="1" type="ORF">GCM10011416_01050</name>
</gene>
<organism evidence="1 2">
    <name type="scientific">Polaribacter pacificus</name>
    <dbReference type="NCBI Taxonomy" id="1775173"/>
    <lineage>
        <taxon>Bacteria</taxon>
        <taxon>Pseudomonadati</taxon>
        <taxon>Bacteroidota</taxon>
        <taxon>Flavobacteriia</taxon>
        <taxon>Flavobacteriales</taxon>
        <taxon>Flavobacteriaceae</taxon>
    </lineage>
</organism>
<dbReference type="AlphaFoldDB" id="A0A917MAZ3"/>